<evidence type="ECO:0000256" key="1">
    <source>
        <dbReference type="ARBA" id="ARBA00008779"/>
    </source>
</evidence>
<evidence type="ECO:0000256" key="2">
    <source>
        <dbReference type="ARBA" id="ARBA00022801"/>
    </source>
</evidence>
<dbReference type="Gene3D" id="3.40.720.10">
    <property type="entry name" value="Alkaline Phosphatase, subunit A"/>
    <property type="match status" value="1"/>
</dbReference>
<gene>
    <name evidence="5" type="ORF">QEH52_02635</name>
</gene>
<sequence>MKAYYILALAVISALSSLLAQASKRPNIIFFLADDLGYGDLGAFWQDQRSGIKKFDRPGLDRMAAEGAKLTHHYIAAPVCAPSPASCFQGRHQGNADVRNNQFDYPLPDNINIDCLPTRHRPQQIVLGMGRSGAISWHHSSRCLLSRR</sequence>
<protein>
    <submittedName>
        <fullName evidence="5">Sulfatase-like hydrolase/transferase</fullName>
    </submittedName>
</protein>
<reference evidence="5 6" key="1">
    <citation type="submission" date="2023-04" db="EMBL/GenBank/DDBJ databases">
        <title>A novel bacteria isolated from coastal sediment.</title>
        <authorList>
            <person name="Liu X.-J."/>
            <person name="Du Z.-J."/>
        </authorList>
    </citation>
    <scope>NUCLEOTIDE SEQUENCE [LARGE SCALE GENOMIC DNA]</scope>
    <source>
        <strain evidence="5 6">SDUM461003</strain>
    </source>
</reference>
<comment type="caution">
    <text evidence="5">The sequence shown here is derived from an EMBL/GenBank/DDBJ whole genome shotgun (WGS) entry which is preliminary data.</text>
</comment>
<keyword evidence="3" id="KW-0732">Signal</keyword>
<dbReference type="PANTHER" id="PTHR42693">
    <property type="entry name" value="ARYLSULFATASE FAMILY MEMBER"/>
    <property type="match status" value="1"/>
</dbReference>
<keyword evidence="6" id="KW-1185">Reference proteome</keyword>
<dbReference type="PANTHER" id="PTHR42693:SF53">
    <property type="entry name" value="ENDO-4-O-SULFATASE"/>
    <property type="match status" value="1"/>
</dbReference>
<name>A0ABU1AQE4_9BACT</name>
<dbReference type="Proteomes" id="UP001225316">
    <property type="component" value="Unassembled WGS sequence"/>
</dbReference>
<organism evidence="5 6">
    <name type="scientific">Thalassobacterium maritimum</name>
    <dbReference type="NCBI Taxonomy" id="3041265"/>
    <lineage>
        <taxon>Bacteria</taxon>
        <taxon>Pseudomonadati</taxon>
        <taxon>Verrucomicrobiota</taxon>
        <taxon>Opitutia</taxon>
        <taxon>Puniceicoccales</taxon>
        <taxon>Coraliomargaritaceae</taxon>
        <taxon>Thalassobacterium</taxon>
    </lineage>
</organism>
<dbReference type="InterPro" id="IPR000917">
    <property type="entry name" value="Sulfatase_N"/>
</dbReference>
<proteinExistence type="inferred from homology"/>
<dbReference type="InterPro" id="IPR017850">
    <property type="entry name" value="Alkaline_phosphatase_core_sf"/>
</dbReference>
<dbReference type="Pfam" id="PF00884">
    <property type="entry name" value="Sulfatase"/>
    <property type="match status" value="1"/>
</dbReference>
<feature type="domain" description="Sulfatase N-terminal" evidence="4">
    <location>
        <begin position="26"/>
        <end position="101"/>
    </location>
</feature>
<dbReference type="InterPro" id="IPR050738">
    <property type="entry name" value="Sulfatase"/>
</dbReference>
<dbReference type="EMBL" id="JARXHW010000003">
    <property type="protein sequence ID" value="MDQ8206389.1"/>
    <property type="molecule type" value="Genomic_DNA"/>
</dbReference>
<evidence type="ECO:0000256" key="3">
    <source>
        <dbReference type="SAM" id="SignalP"/>
    </source>
</evidence>
<dbReference type="SUPFAM" id="SSF53649">
    <property type="entry name" value="Alkaline phosphatase-like"/>
    <property type="match status" value="1"/>
</dbReference>
<dbReference type="RefSeq" id="WP_308948449.1">
    <property type="nucleotide sequence ID" value="NZ_JARXHW010000003.1"/>
</dbReference>
<feature type="chain" id="PRO_5047139561" evidence="3">
    <location>
        <begin position="23"/>
        <end position="148"/>
    </location>
</feature>
<feature type="signal peptide" evidence="3">
    <location>
        <begin position="1"/>
        <end position="22"/>
    </location>
</feature>
<keyword evidence="2" id="KW-0378">Hydrolase</keyword>
<accession>A0ABU1AQE4</accession>
<comment type="similarity">
    <text evidence="1">Belongs to the sulfatase family.</text>
</comment>
<evidence type="ECO:0000259" key="4">
    <source>
        <dbReference type="Pfam" id="PF00884"/>
    </source>
</evidence>
<evidence type="ECO:0000313" key="5">
    <source>
        <dbReference type="EMBL" id="MDQ8206389.1"/>
    </source>
</evidence>
<evidence type="ECO:0000313" key="6">
    <source>
        <dbReference type="Proteomes" id="UP001225316"/>
    </source>
</evidence>